<dbReference type="VEuPathDB" id="MicrosporidiaDB:CWI38_0375p0050"/>
<accession>A0A4Q9LZB6</accession>
<name>A0A4Q9LZB6_9MICR</name>
<comment type="caution">
    <text evidence="1">The sequence shown here is derived from an EMBL/GenBank/DDBJ whole genome shotgun (WGS) entry which is preliminary data.</text>
</comment>
<evidence type="ECO:0000313" key="2">
    <source>
        <dbReference type="Proteomes" id="UP000292282"/>
    </source>
</evidence>
<evidence type="ECO:0000313" key="1">
    <source>
        <dbReference type="EMBL" id="TBU13637.1"/>
    </source>
</evidence>
<organism evidence="1 2">
    <name type="scientific">Hamiltosporidium tvaerminnensis</name>
    <dbReference type="NCBI Taxonomy" id="1176355"/>
    <lineage>
        <taxon>Eukaryota</taxon>
        <taxon>Fungi</taxon>
        <taxon>Fungi incertae sedis</taxon>
        <taxon>Microsporidia</taxon>
        <taxon>Dubosqiidae</taxon>
        <taxon>Hamiltosporidium</taxon>
    </lineage>
</organism>
<dbReference type="AlphaFoldDB" id="A0A4Q9LZB6"/>
<gene>
    <name evidence="1" type="ORF">CWI38_0375p0050</name>
</gene>
<keyword evidence="2" id="KW-1185">Reference proteome</keyword>
<dbReference type="EMBL" id="PITK01000375">
    <property type="protein sequence ID" value="TBU13637.1"/>
    <property type="molecule type" value="Genomic_DNA"/>
</dbReference>
<sequence>MKSFNNAAVPKRNRLIVLHSILDSHRSVILAVKKRFKKTLRNGWSAFLKYYNRKFRRTVNNFVLKKSTQNEAENEIKQEEFGDRRRISTYCTEQFSLTVTTLCINPIEKFICEMKKISETEIRDVGVLTRKFLMNWCKTFTDASRIIQAAQAYHDMLPHAETTMIYGTPQADSFIYRLAYLIIYGISRRGSDYSSITCMFNLYMLITGWVAKIIQLEIIGENSWECKRSESVDLGTISLYKEYENNLKATYIDSDSRSLLLFALYMDSLCRNINEKYTKVTIHDHADSHTTNPLLFIDALNKIIFNRYLIRNSQREVRHKIAYWKDTATLLDFKDFVPLDQTQKMYFLQIIKIQYHVSNDAMRAAMGKDMIQLSFTCVELRSKQMLLQLLDCLERKILKMKNTNKTHLELIKSSGKCSIEKRKLHSKLYNARINELVSVSGSSRWLKKEIIKQIDDMCQYLNKSADDVDHLATRYEKILYHDYTSVIMKSKTVEEILENEACGDESAYQRLESGLNAEGSEERAAMGSVNINEESDKEKTVGHNQLSKSRTITKTDYRVTKYISSKIQQIVKDLFFRRASHVSWPGIPRVKSSFSFNLLMSII</sequence>
<reference evidence="1 2" key="1">
    <citation type="submission" date="2017-12" db="EMBL/GenBank/DDBJ databases">
        <authorList>
            <person name="Pombert J.-F."/>
            <person name="Haag K.L."/>
            <person name="Ebert D."/>
        </authorList>
    </citation>
    <scope>NUCLEOTIDE SEQUENCE [LARGE SCALE GENOMIC DNA]</scope>
    <source>
        <strain evidence="1">IL-G-3</strain>
    </source>
</reference>
<dbReference type="Proteomes" id="UP000292282">
    <property type="component" value="Unassembled WGS sequence"/>
</dbReference>
<proteinExistence type="predicted"/>
<protein>
    <submittedName>
        <fullName evidence="1">Uncharacterized protein</fullName>
    </submittedName>
</protein>